<keyword evidence="4" id="KW-1185">Reference proteome</keyword>
<keyword evidence="3" id="KW-0378">Hydrolase</keyword>
<dbReference type="RefSeq" id="WP_305451104.1">
    <property type="nucleotide sequence ID" value="NZ_JAUYVO010000012.1"/>
</dbReference>
<dbReference type="Gene3D" id="3.40.50.300">
    <property type="entry name" value="P-loop containing nucleotide triphosphate hydrolases"/>
    <property type="match status" value="2"/>
</dbReference>
<sequence>MKLHFEDDLDYQKAAIESVVNLFKGQEISRSEFTVTFQPDSSPNFSLGMEESQLGIGNRLLLVDEEIEENLRKTQLMNGLRPSEKLVSGDFTVEMETGTGKTYVYLRTIFELNKNYGFTKFVIVVPSVAIKEGTYKTLQITQEHFEGLYPKAKGYEYFLYDSKKLGQVRNFATSSNIQIMVTTVGAINKKDVNNLYKENENTGGEKPIDLVRATNPIIIVDEPQSVDGGLTGKGKEALTAMNPLCTLRYSATHVDKHHMAFRLDAVDAYERGLVKQIEVASLQIDSGNNKPYIRLESTSNKKGSITAKVEIDVQRGKNIKREFLTVEDGDDLEQITNRAIYENMQIGTITCGKGNESIEVKGDGFDQTLKVGEAIGGVDPDEIKRLMIRRTIKEHFDKELTFAANKQPIKVLSLFFIDSVEHYRQYDEDGNVVLGKYAKMFEEEYRKLAKSADYQSLFKEIDLDTDAAEVHNGYFSIDKKGKSVETAENNQAGRDNAERAYSLIMKDKEKLLSFDTKLKFIFSHSALKEGWDNPNVFQICTLRDMGSERERRQTIGRGLRLCVDQNGMRLRGHEVNTLTVIATENYEKFAENLQKEMEDPETGIGIKFGIVEDHQFATIPVFDSGGNVTPLGYEASQKVWQFLKDENFVDAKGKVQDRLRAALKDGTFELSEEIKKELVETHGEAQAGIVASDIQGVLRKLAGKLDIKNADDRKTVRTREAVLESDEFKALWDRIKYKTTYRVDFDNLKLINDCAEAIRACPPITKTRAQFRKADIAIGKGGVTAGETSASGFTTIHENDIELPDIITDLQDKTQLTRKSIVQILRDSRRLQDFTRNPQQFMDYCSEAINRTKRLALVDGIRYTQIGEEHYYAQELLQKEELKGYLKNTLETNKSVYTHVVYDSAGVEKTFAEDLEKNEKVKVYAKLPAWFKVPTPLGTYNPDWAVVVDDEGEEKFYFVVETKSSTWWDDLRHLEGAKIKCGEKHFEEIAKDVESPAKYIKASDVDGMMGYVD</sequence>
<evidence type="ECO:0000259" key="1">
    <source>
        <dbReference type="Pfam" id="PF04851"/>
    </source>
</evidence>
<dbReference type="SUPFAM" id="SSF52540">
    <property type="entry name" value="P-loop containing nucleoside triphosphate hydrolases"/>
    <property type="match status" value="2"/>
</dbReference>
<dbReference type="Pfam" id="PF04851">
    <property type="entry name" value="ResIII"/>
    <property type="match status" value="1"/>
</dbReference>
<organism evidence="3 4">
    <name type="scientific">Neptunomonas phycophila</name>
    <dbReference type="NCBI Taxonomy" id="1572645"/>
    <lineage>
        <taxon>Bacteria</taxon>
        <taxon>Pseudomonadati</taxon>
        <taxon>Pseudomonadota</taxon>
        <taxon>Gammaproteobacteria</taxon>
        <taxon>Oceanospirillales</taxon>
        <taxon>Oceanospirillaceae</taxon>
        <taxon>Neptunomonas</taxon>
    </lineage>
</organism>
<proteinExistence type="predicted"/>
<feature type="domain" description="Type III restriction enzyme C-terminal endonuclease" evidence="2">
    <location>
        <begin position="893"/>
        <end position="992"/>
    </location>
</feature>
<dbReference type="Proteomes" id="UP001177341">
    <property type="component" value="Unassembled WGS sequence"/>
</dbReference>
<reference evidence="3" key="1">
    <citation type="submission" date="2023-07" db="EMBL/GenBank/DDBJ databases">
        <title>Genome content predicts the carbon catabolic preferences of heterotrophic bacteria.</title>
        <authorList>
            <person name="Gralka M."/>
        </authorList>
    </citation>
    <scope>NUCLEOTIDE SEQUENCE</scope>
    <source>
        <strain evidence="3">5G01</strain>
    </source>
</reference>
<evidence type="ECO:0000313" key="4">
    <source>
        <dbReference type="Proteomes" id="UP001177341"/>
    </source>
</evidence>
<keyword evidence="3" id="KW-0067">ATP-binding</keyword>
<keyword evidence="3" id="KW-0347">Helicase</keyword>
<evidence type="ECO:0000259" key="2">
    <source>
        <dbReference type="Pfam" id="PF19778"/>
    </source>
</evidence>
<feature type="domain" description="Helicase/UvrB N-terminal" evidence="1">
    <location>
        <begin position="10"/>
        <end position="252"/>
    </location>
</feature>
<dbReference type="Pfam" id="PF19778">
    <property type="entry name" value="RE_endonuc"/>
    <property type="match status" value="1"/>
</dbReference>
<accession>A0ABT9EY37</accession>
<dbReference type="PANTHER" id="PTHR47396:SF1">
    <property type="entry name" value="ATP-DEPENDENT HELICASE IRC3-RELATED"/>
    <property type="match status" value="1"/>
</dbReference>
<keyword evidence="3" id="KW-0547">Nucleotide-binding</keyword>
<dbReference type="EMBL" id="JAUYVO010000012">
    <property type="protein sequence ID" value="MDP2523956.1"/>
    <property type="molecule type" value="Genomic_DNA"/>
</dbReference>
<protein>
    <submittedName>
        <fullName evidence="3">DEAD/DEAH box helicase family protein</fullName>
    </submittedName>
</protein>
<dbReference type="InterPro" id="IPR050742">
    <property type="entry name" value="Helicase_Restrict-Modif_Enz"/>
</dbReference>
<dbReference type="InterPro" id="IPR027417">
    <property type="entry name" value="P-loop_NTPase"/>
</dbReference>
<dbReference type="InterPro" id="IPR006935">
    <property type="entry name" value="Helicase/UvrB_N"/>
</dbReference>
<dbReference type="InterPro" id="IPR045572">
    <property type="entry name" value="RE_endonuc_C"/>
</dbReference>
<evidence type="ECO:0000313" key="3">
    <source>
        <dbReference type="EMBL" id="MDP2523956.1"/>
    </source>
</evidence>
<name>A0ABT9EY37_9GAMM</name>
<gene>
    <name evidence="3" type="ORF">Q8W30_15395</name>
</gene>
<comment type="caution">
    <text evidence="3">The sequence shown here is derived from an EMBL/GenBank/DDBJ whole genome shotgun (WGS) entry which is preliminary data.</text>
</comment>
<dbReference type="GO" id="GO:0004386">
    <property type="term" value="F:helicase activity"/>
    <property type="evidence" value="ECO:0007669"/>
    <property type="project" value="UniProtKB-KW"/>
</dbReference>
<dbReference type="PANTHER" id="PTHR47396">
    <property type="entry name" value="TYPE I RESTRICTION ENZYME ECOKI R PROTEIN"/>
    <property type="match status" value="1"/>
</dbReference>